<evidence type="ECO:0000313" key="2">
    <source>
        <dbReference type="EMBL" id="PWA97384.1"/>
    </source>
</evidence>
<comment type="caution">
    <text evidence="2">The sequence shown here is derived from an EMBL/GenBank/DDBJ whole genome shotgun (WGS) entry which is preliminary data.</text>
</comment>
<dbReference type="Proteomes" id="UP000245207">
    <property type="component" value="Unassembled WGS sequence"/>
</dbReference>
<feature type="signal peptide" evidence="1">
    <location>
        <begin position="1"/>
        <end position="23"/>
    </location>
</feature>
<dbReference type="GO" id="GO:0005739">
    <property type="term" value="C:mitochondrion"/>
    <property type="evidence" value="ECO:0007669"/>
    <property type="project" value="TreeGrafter"/>
</dbReference>
<dbReference type="PANTHER" id="PTHR46434">
    <property type="entry name" value="GENETIC INTERACTOR OF PROHIBITINS 3, MITOCHONDRIAL"/>
    <property type="match status" value="1"/>
</dbReference>
<dbReference type="EMBL" id="PKPP01000126">
    <property type="protein sequence ID" value="PWA97384.1"/>
    <property type="molecule type" value="Genomic_DNA"/>
</dbReference>
<keyword evidence="1" id="KW-0732">Signal</keyword>
<feature type="chain" id="PRO_5015408148" evidence="1">
    <location>
        <begin position="24"/>
        <end position="266"/>
    </location>
</feature>
<accession>A0A2U1QHA6</accession>
<dbReference type="OrthoDB" id="1696305at2759"/>
<keyword evidence="3" id="KW-1185">Reference proteome</keyword>
<evidence type="ECO:0000313" key="3">
    <source>
        <dbReference type="Proteomes" id="UP000245207"/>
    </source>
</evidence>
<organism evidence="2 3">
    <name type="scientific">Artemisia annua</name>
    <name type="common">Sweet wormwood</name>
    <dbReference type="NCBI Taxonomy" id="35608"/>
    <lineage>
        <taxon>Eukaryota</taxon>
        <taxon>Viridiplantae</taxon>
        <taxon>Streptophyta</taxon>
        <taxon>Embryophyta</taxon>
        <taxon>Tracheophyta</taxon>
        <taxon>Spermatophyta</taxon>
        <taxon>Magnoliopsida</taxon>
        <taxon>eudicotyledons</taxon>
        <taxon>Gunneridae</taxon>
        <taxon>Pentapetalae</taxon>
        <taxon>asterids</taxon>
        <taxon>campanulids</taxon>
        <taxon>Asterales</taxon>
        <taxon>Asteraceae</taxon>
        <taxon>Asteroideae</taxon>
        <taxon>Anthemideae</taxon>
        <taxon>Artemisiinae</taxon>
        <taxon>Artemisia</taxon>
    </lineage>
</organism>
<gene>
    <name evidence="2" type="ORF">CTI12_AA009560</name>
</gene>
<dbReference type="PANTHER" id="PTHR46434:SF1">
    <property type="entry name" value="GENETIC INTERACTOR OF PROHIBITINS 3, MITOCHONDRIAL"/>
    <property type="match status" value="1"/>
</dbReference>
<dbReference type="InterPro" id="IPR050896">
    <property type="entry name" value="Mito_lipid_metab_GTPase"/>
</dbReference>
<proteinExistence type="predicted"/>
<protein>
    <submittedName>
        <fullName evidence="2">GTP binding domain-containing protein</fullName>
    </submittedName>
</protein>
<sequence length="266" mass="31003">MKLRVVVILVIKLLNVVVQNPHAIKYNETIQGPKYIYRKQRFSVECLKEMAPIVLALSQIMLSSSLAMKRLLGHNSGKVDGMQLQFSKVGGVQLQLSKVLLYRNWRWPFQLNFVVKGQTGKTVNMSAMMEDHFGNQSLPPIWKQRVKELGKWVRKEYEINGKWWDSNCADIVAAGLGMNFLQSITWFEREWTHDLGPWHAHIPMVEDEESYVKVTNANNDSESDRIDYEHDVDNNQQAMNFGYNIFGDNSSEEENYHIEQNFYYYS</sequence>
<evidence type="ECO:0000256" key="1">
    <source>
        <dbReference type="SAM" id="SignalP"/>
    </source>
</evidence>
<dbReference type="STRING" id="35608.A0A2U1QHA6"/>
<dbReference type="AlphaFoldDB" id="A0A2U1QHA6"/>
<reference evidence="2 3" key="1">
    <citation type="journal article" date="2018" name="Mol. Plant">
        <title>The genome of Artemisia annua provides insight into the evolution of Asteraceae family and artemisinin biosynthesis.</title>
        <authorList>
            <person name="Shen Q."/>
            <person name="Zhang L."/>
            <person name="Liao Z."/>
            <person name="Wang S."/>
            <person name="Yan T."/>
            <person name="Shi P."/>
            <person name="Liu M."/>
            <person name="Fu X."/>
            <person name="Pan Q."/>
            <person name="Wang Y."/>
            <person name="Lv Z."/>
            <person name="Lu X."/>
            <person name="Zhang F."/>
            <person name="Jiang W."/>
            <person name="Ma Y."/>
            <person name="Chen M."/>
            <person name="Hao X."/>
            <person name="Li L."/>
            <person name="Tang Y."/>
            <person name="Lv G."/>
            <person name="Zhou Y."/>
            <person name="Sun X."/>
            <person name="Brodelius P.E."/>
            <person name="Rose J.K.C."/>
            <person name="Tang K."/>
        </authorList>
    </citation>
    <scope>NUCLEOTIDE SEQUENCE [LARGE SCALE GENOMIC DNA]</scope>
    <source>
        <strain evidence="3">cv. Huhao1</strain>
        <tissue evidence="2">Leaf</tissue>
    </source>
</reference>
<name>A0A2U1QHA6_ARTAN</name>